<accession>A0A2P8F387</accession>
<dbReference type="SUPFAM" id="SSF46785">
    <property type="entry name" value="Winged helix' DNA-binding domain"/>
    <property type="match status" value="1"/>
</dbReference>
<evidence type="ECO:0000313" key="6">
    <source>
        <dbReference type="Proteomes" id="UP000242133"/>
    </source>
</evidence>
<evidence type="ECO:0000256" key="1">
    <source>
        <dbReference type="ARBA" id="ARBA00023015"/>
    </source>
</evidence>
<comment type="caution">
    <text evidence="5">The sequence shown here is derived from an EMBL/GenBank/DDBJ whole genome shotgun (WGS) entry which is preliminary data.</text>
</comment>
<evidence type="ECO:0000313" key="5">
    <source>
        <dbReference type="EMBL" id="PSL16166.1"/>
    </source>
</evidence>
<protein>
    <submittedName>
        <fullName evidence="5">Crp-like helix-turn-helix protein</fullName>
    </submittedName>
</protein>
<keyword evidence="2" id="KW-0238">DNA-binding</keyword>
<evidence type="ECO:0000256" key="2">
    <source>
        <dbReference type="ARBA" id="ARBA00023125"/>
    </source>
</evidence>
<dbReference type="InterPro" id="IPR036390">
    <property type="entry name" value="WH_DNA-bd_sf"/>
</dbReference>
<dbReference type="AlphaFoldDB" id="A0A2P8F387"/>
<dbReference type="PRINTS" id="PR00034">
    <property type="entry name" value="HTHCRP"/>
</dbReference>
<proteinExistence type="predicted"/>
<dbReference type="Proteomes" id="UP000242133">
    <property type="component" value="Unassembled WGS sequence"/>
</dbReference>
<dbReference type="PROSITE" id="PS51063">
    <property type="entry name" value="HTH_CRP_2"/>
    <property type="match status" value="1"/>
</dbReference>
<name>A0A2P8F387_9GAMM</name>
<dbReference type="InterPro" id="IPR018490">
    <property type="entry name" value="cNMP-bd_dom_sf"/>
</dbReference>
<dbReference type="InterPro" id="IPR014710">
    <property type="entry name" value="RmlC-like_jellyroll"/>
</dbReference>
<dbReference type="SMART" id="SM00419">
    <property type="entry name" value="HTH_CRP"/>
    <property type="match status" value="1"/>
</dbReference>
<organism evidence="5 6">
    <name type="scientific">Marinobacterium halophilum</name>
    <dbReference type="NCBI Taxonomy" id="267374"/>
    <lineage>
        <taxon>Bacteria</taxon>
        <taxon>Pseudomonadati</taxon>
        <taxon>Pseudomonadota</taxon>
        <taxon>Gammaproteobacteria</taxon>
        <taxon>Oceanospirillales</taxon>
        <taxon>Oceanospirillaceae</taxon>
        <taxon>Marinobacterium</taxon>
    </lineage>
</organism>
<evidence type="ECO:0000259" key="4">
    <source>
        <dbReference type="PROSITE" id="PS51063"/>
    </source>
</evidence>
<dbReference type="Pfam" id="PF13545">
    <property type="entry name" value="HTH_Crp_2"/>
    <property type="match status" value="1"/>
</dbReference>
<keyword evidence="3" id="KW-0804">Transcription</keyword>
<dbReference type="OrthoDB" id="6881322at2"/>
<evidence type="ECO:0000256" key="3">
    <source>
        <dbReference type="ARBA" id="ARBA00023163"/>
    </source>
</evidence>
<dbReference type="SUPFAM" id="SSF51206">
    <property type="entry name" value="cAMP-binding domain-like"/>
    <property type="match status" value="1"/>
</dbReference>
<reference evidence="5 6" key="1">
    <citation type="submission" date="2018-03" db="EMBL/GenBank/DDBJ databases">
        <title>Genomic Encyclopedia of Archaeal and Bacterial Type Strains, Phase II (KMG-II): from individual species to whole genera.</title>
        <authorList>
            <person name="Goeker M."/>
        </authorList>
    </citation>
    <scope>NUCLEOTIDE SEQUENCE [LARGE SCALE GENOMIC DNA]</scope>
    <source>
        <strain evidence="5 6">DSM 17586</strain>
    </source>
</reference>
<keyword evidence="6" id="KW-1185">Reference proteome</keyword>
<dbReference type="InterPro" id="IPR012318">
    <property type="entry name" value="HTH_CRP"/>
</dbReference>
<dbReference type="Gene3D" id="2.60.120.10">
    <property type="entry name" value="Jelly Rolls"/>
    <property type="match status" value="1"/>
</dbReference>
<sequence length="156" mass="17644">MVQLVEPVQLLAPIVMFMPSLEYPVSARASGSTSLCRFRRQQLHALCRFEPELALRVLEIAGQALCKRIDDVENLSSRNGPQRLAAHLYELSLVQGKTITLPLSHRELAAKLGLRPETLRRLLGNLRRQGVLQGQRLSWTIIDRERLRGMQLPTAD</sequence>
<gene>
    <name evidence="5" type="ORF">CLV44_10289</name>
</gene>
<feature type="domain" description="HTH crp-type" evidence="4">
    <location>
        <begin position="78"/>
        <end position="145"/>
    </location>
</feature>
<keyword evidence="1" id="KW-0805">Transcription regulation</keyword>
<dbReference type="GO" id="GO:0003677">
    <property type="term" value="F:DNA binding"/>
    <property type="evidence" value="ECO:0007669"/>
    <property type="project" value="UniProtKB-KW"/>
</dbReference>
<dbReference type="GO" id="GO:0006355">
    <property type="term" value="P:regulation of DNA-templated transcription"/>
    <property type="evidence" value="ECO:0007669"/>
    <property type="project" value="InterPro"/>
</dbReference>
<dbReference type="EMBL" id="PYGI01000002">
    <property type="protein sequence ID" value="PSL16166.1"/>
    <property type="molecule type" value="Genomic_DNA"/>
</dbReference>